<gene>
    <name evidence="10" type="ORF">FHU40_003543</name>
</gene>
<reference evidence="10 11" key="1">
    <citation type="submission" date="2020-08" db="EMBL/GenBank/DDBJ databases">
        <title>Sequencing the genomes of 1000 actinobacteria strains.</title>
        <authorList>
            <person name="Klenk H.-P."/>
        </authorList>
    </citation>
    <scope>NUCLEOTIDE SEQUENCE [LARGE SCALE GENOMIC DNA]</scope>
    <source>
        <strain evidence="10 11">DSM 105498</strain>
    </source>
</reference>
<name>A0A7W4VXY0_9ACTN</name>
<evidence type="ECO:0000256" key="3">
    <source>
        <dbReference type="ARBA" id="ARBA00022475"/>
    </source>
</evidence>
<dbReference type="PANTHER" id="PTHR11795">
    <property type="entry name" value="BRANCHED-CHAIN AMINO ACID TRANSPORT SYSTEM PERMEASE PROTEIN LIVH"/>
    <property type="match status" value="1"/>
</dbReference>
<dbReference type="GO" id="GO:0022857">
    <property type="term" value="F:transmembrane transporter activity"/>
    <property type="evidence" value="ECO:0007669"/>
    <property type="project" value="InterPro"/>
</dbReference>
<evidence type="ECO:0000256" key="2">
    <source>
        <dbReference type="ARBA" id="ARBA00022448"/>
    </source>
</evidence>
<evidence type="ECO:0000256" key="6">
    <source>
        <dbReference type="ARBA" id="ARBA00022989"/>
    </source>
</evidence>
<evidence type="ECO:0000313" key="10">
    <source>
        <dbReference type="EMBL" id="MBB3043725.1"/>
    </source>
</evidence>
<keyword evidence="7 9" id="KW-0472">Membrane</keyword>
<evidence type="ECO:0000256" key="8">
    <source>
        <dbReference type="ARBA" id="ARBA00037998"/>
    </source>
</evidence>
<feature type="transmembrane region" description="Helical" evidence="9">
    <location>
        <begin position="57"/>
        <end position="79"/>
    </location>
</feature>
<evidence type="ECO:0000256" key="5">
    <source>
        <dbReference type="ARBA" id="ARBA00022970"/>
    </source>
</evidence>
<dbReference type="GO" id="GO:0006865">
    <property type="term" value="P:amino acid transport"/>
    <property type="evidence" value="ECO:0007669"/>
    <property type="project" value="UniProtKB-KW"/>
</dbReference>
<dbReference type="EMBL" id="JACHWR010000002">
    <property type="protein sequence ID" value="MBB3043725.1"/>
    <property type="molecule type" value="Genomic_DNA"/>
</dbReference>
<keyword evidence="2" id="KW-0813">Transport</keyword>
<evidence type="ECO:0000256" key="9">
    <source>
        <dbReference type="SAM" id="Phobius"/>
    </source>
</evidence>
<comment type="similarity">
    <text evidence="8">Belongs to the binding-protein-dependent transport system permease family. LivHM subfamily.</text>
</comment>
<protein>
    <submittedName>
        <fullName evidence="10">Branched-chain amino acid transport system permease protein</fullName>
    </submittedName>
</protein>
<evidence type="ECO:0000256" key="7">
    <source>
        <dbReference type="ARBA" id="ARBA00023136"/>
    </source>
</evidence>
<keyword evidence="3" id="KW-1003">Cell membrane</keyword>
<dbReference type="RefSeq" id="WP_183593504.1">
    <property type="nucleotide sequence ID" value="NZ_JACHWR010000002.1"/>
</dbReference>
<comment type="subcellular location">
    <subcellularLocation>
        <location evidence="1">Cell membrane</location>
        <topology evidence="1">Multi-pass membrane protein</topology>
    </subcellularLocation>
</comment>
<dbReference type="GO" id="GO:0005886">
    <property type="term" value="C:plasma membrane"/>
    <property type="evidence" value="ECO:0007669"/>
    <property type="project" value="UniProtKB-SubCell"/>
</dbReference>
<dbReference type="AlphaFoldDB" id="A0A7W4VXY0"/>
<dbReference type="Pfam" id="PF02653">
    <property type="entry name" value="BPD_transp_2"/>
    <property type="match status" value="1"/>
</dbReference>
<feature type="transmembrane region" description="Helical" evidence="9">
    <location>
        <begin position="12"/>
        <end position="37"/>
    </location>
</feature>
<keyword evidence="11" id="KW-1185">Reference proteome</keyword>
<sequence>MDKFIALTASGIAYGAVLTLVALGFLVLYNATGIVNFANGDLVTLGAYVGIWTTVDLGLPTIPSFLVTLALMAVVGLVLEALAYEPLRNQPALVAVMGTLAAAIILRGVIGIWQGSTPRALPSPVGDAVVHIGGAPIAGHRILIVVVSGIAVCLVGLLFTRTSFGRQLRALADDPTTTRLMGVRVRAAARISFVASAVLAGLGGLLIAPIGAVDLTFGFNLMITAFAAAILGGFGSLRGVVIASFVIGLLQALVGGYFLVGYSSVLGAVLLLAVLAVRPSGLFSMERSRL</sequence>
<keyword evidence="4 9" id="KW-0812">Transmembrane</keyword>
<evidence type="ECO:0000313" key="11">
    <source>
        <dbReference type="Proteomes" id="UP000589626"/>
    </source>
</evidence>
<feature type="transmembrane region" description="Helical" evidence="9">
    <location>
        <begin position="142"/>
        <end position="160"/>
    </location>
</feature>
<feature type="transmembrane region" description="Helical" evidence="9">
    <location>
        <begin position="91"/>
        <end position="113"/>
    </location>
</feature>
<dbReference type="Proteomes" id="UP000589626">
    <property type="component" value="Unassembled WGS sequence"/>
</dbReference>
<keyword evidence="5" id="KW-0029">Amino-acid transport</keyword>
<comment type="caution">
    <text evidence="10">The sequence shown here is derived from an EMBL/GenBank/DDBJ whole genome shotgun (WGS) entry which is preliminary data.</text>
</comment>
<dbReference type="PANTHER" id="PTHR11795:SF445">
    <property type="entry name" value="AMINO ACID ABC TRANSPORTER PERMEASE PROTEIN"/>
    <property type="match status" value="1"/>
</dbReference>
<organism evidence="10 11">
    <name type="scientific">Nocardioides soli</name>
    <dbReference type="NCBI Taxonomy" id="1036020"/>
    <lineage>
        <taxon>Bacteria</taxon>
        <taxon>Bacillati</taxon>
        <taxon>Actinomycetota</taxon>
        <taxon>Actinomycetes</taxon>
        <taxon>Propionibacteriales</taxon>
        <taxon>Nocardioidaceae</taxon>
        <taxon>Nocardioides</taxon>
    </lineage>
</organism>
<dbReference type="InterPro" id="IPR052157">
    <property type="entry name" value="BCAA_transport_permease"/>
</dbReference>
<proteinExistence type="inferred from homology"/>
<dbReference type="InterPro" id="IPR001851">
    <property type="entry name" value="ABC_transp_permease"/>
</dbReference>
<evidence type="ECO:0000256" key="1">
    <source>
        <dbReference type="ARBA" id="ARBA00004651"/>
    </source>
</evidence>
<keyword evidence="6 9" id="KW-1133">Transmembrane helix</keyword>
<dbReference type="CDD" id="cd06582">
    <property type="entry name" value="TM_PBP1_LivH_like"/>
    <property type="match status" value="1"/>
</dbReference>
<feature type="transmembrane region" description="Helical" evidence="9">
    <location>
        <begin position="187"/>
        <end position="211"/>
    </location>
</feature>
<evidence type="ECO:0000256" key="4">
    <source>
        <dbReference type="ARBA" id="ARBA00022692"/>
    </source>
</evidence>
<feature type="transmembrane region" description="Helical" evidence="9">
    <location>
        <begin position="265"/>
        <end position="285"/>
    </location>
</feature>
<accession>A0A7W4VXY0</accession>